<organism evidence="6 7">
    <name type="scientific">Motilibacter rhizosphaerae</name>
    <dbReference type="NCBI Taxonomy" id="598652"/>
    <lineage>
        <taxon>Bacteria</taxon>
        <taxon>Bacillati</taxon>
        <taxon>Actinomycetota</taxon>
        <taxon>Actinomycetes</taxon>
        <taxon>Motilibacterales</taxon>
        <taxon>Motilibacteraceae</taxon>
        <taxon>Motilibacter</taxon>
    </lineage>
</organism>
<dbReference type="GO" id="GO:0006796">
    <property type="term" value="P:phosphate-containing compound metabolic process"/>
    <property type="evidence" value="ECO:0007669"/>
    <property type="project" value="UniProtKB-ARBA"/>
</dbReference>
<dbReference type="Proteomes" id="UP000293638">
    <property type="component" value="Unassembled WGS sequence"/>
</dbReference>
<accession>A0A4Q7NQS1</accession>
<dbReference type="SUPFAM" id="SSF53613">
    <property type="entry name" value="Ribokinase-like"/>
    <property type="match status" value="1"/>
</dbReference>
<dbReference type="GO" id="GO:0016301">
    <property type="term" value="F:kinase activity"/>
    <property type="evidence" value="ECO:0007669"/>
    <property type="project" value="UniProtKB-KW"/>
</dbReference>
<evidence type="ECO:0000313" key="7">
    <source>
        <dbReference type="Proteomes" id="UP000293638"/>
    </source>
</evidence>
<dbReference type="PROSITE" id="PS00584">
    <property type="entry name" value="PFKB_KINASES_2"/>
    <property type="match status" value="1"/>
</dbReference>
<evidence type="ECO:0000313" key="6">
    <source>
        <dbReference type="EMBL" id="RZS89371.1"/>
    </source>
</evidence>
<evidence type="ECO:0000256" key="2">
    <source>
        <dbReference type="ARBA" id="ARBA00022679"/>
    </source>
</evidence>
<proteinExistence type="inferred from homology"/>
<dbReference type="Pfam" id="PF00294">
    <property type="entry name" value="PfkB"/>
    <property type="match status" value="1"/>
</dbReference>
<dbReference type="InterPro" id="IPR002139">
    <property type="entry name" value="Ribo/fructo_kinase"/>
</dbReference>
<dbReference type="AlphaFoldDB" id="A0A4Q7NQS1"/>
<dbReference type="EMBL" id="SGXD01000002">
    <property type="protein sequence ID" value="RZS89371.1"/>
    <property type="molecule type" value="Genomic_DNA"/>
</dbReference>
<comment type="caution">
    <text evidence="6">The sequence shown here is derived from an EMBL/GenBank/DDBJ whole genome shotgun (WGS) entry which is preliminary data.</text>
</comment>
<name>A0A4Q7NQS1_9ACTN</name>
<dbReference type="InterPro" id="IPR029056">
    <property type="entry name" value="Ribokinase-like"/>
</dbReference>
<gene>
    <name evidence="6" type="ORF">EV189_1134</name>
</gene>
<feature type="domain" description="Carbohydrate kinase PfkB" evidence="5">
    <location>
        <begin position="2"/>
        <end position="286"/>
    </location>
</feature>
<reference evidence="6 7" key="1">
    <citation type="submission" date="2019-02" db="EMBL/GenBank/DDBJ databases">
        <title>Genomic Encyclopedia of Type Strains, Phase IV (KMG-IV): sequencing the most valuable type-strain genomes for metagenomic binning, comparative biology and taxonomic classification.</title>
        <authorList>
            <person name="Goeker M."/>
        </authorList>
    </citation>
    <scope>NUCLEOTIDE SEQUENCE [LARGE SCALE GENOMIC DNA]</scope>
    <source>
        <strain evidence="6 7">DSM 45622</strain>
    </source>
</reference>
<dbReference type="OrthoDB" id="7946249at2"/>
<keyword evidence="2 4" id="KW-0808">Transferase</keyword>
<sequence>MVVVGDLVADVVVRLPGPVRPGTDTGAAISTSGGGSAANTAAWLASLGLDVLLVARVGDDLPGRSLAAELAAAGVATALAVDPDRPTGALVSLVAPDGERSMLVDRGANDALRPADVPDLAGADLLHLSGYALLHEGCRDAGLAALAAAHAAGVPVSVDPSSAGPLRDAGPAEFLRWTAGCALATPNDAEAEVLTGSADPAAAAHELGRHYRSVVVTCGADGAVAYAGGRLHWTRAPRAEVVDTTGAGDAYTAGLLAARLGGADWPEAMDAGAALAARAVAAVGARPR</sequence>
<dbReference type="Gene3D" id="3.40.1190.20">
    <property type="match status" value="1"/>
</dbReference>
<dbReference type="InterPro" id="IPR002173">
    <property type="entry name" value="Carboh/pur_kinase_PfkB_CS"/>
</dbReference>
<dbReference type="InterPro" id="IPR011611">
    <property type="entry name" value="PfkB_dom"/>
</dbReference>
<dbReference type="PRINTS" id="PR00990">
    <property type="entry name" value="RIBOKINASE"/>
</dbReference>
<evidence type="ECO:0000256" key="1">
    <source>
        <dbReference type="ARBA" id="ARBA00010688"/>
    </source>
</evidence>
<keyword evidence="7" id="KW-1185">Reference proteome</keyword>
<evidence type="ECO:0000256" key="4">
    <source>
        <dbReference type="RuleBase" id="RU003704"/>
    </source>
</evidence>
<dbReference type="PROSITE" id="PS00583">
    <property type="entry name" value="PFKB_KINASES_1"/>
    <property type="match status" value="1"/>
</dbReference>
<dbReference type="PANTHER" id="PTHR10584:SF167">
    <property type="entry name" value="PFKB DOMAIN PROTEIN"/>
    <property type="match status" value="1"/>
</dbReference>
<evidence type="ECO:0000256" key="3">
    <source>
        <dbReference type="ARBA" id="ARBA00022777"/>
    </source>
</evidence>
<protein>
    <submittedName>
        <fullName evidence="6">Sugar/nucleoside kinase (Ribokinase family)</fullName>
    </submittedName>
</protein>
<dbReference type="PANTHER" id="PTHR10584">
    <property type="entry name" value="SUGAR KINASE"/>
    <property type="match status" value="1"/>
</dbReference>
<evidence type="ECO:0000259" key="5">
    <source>
        <dbReference type="Pfam" id="PF00294"/>
    </source>
</evidence>
<comment type="similarity">
    <text evidence="1 4">Belongs to the carbohydrate kinase PfkB family.</text>
</comment>
<keyword evidence="3 4" id="KW-0418">Kinase</keyword>